<evidence type="ECO:0000256" key="2">
    <source>
        <dbReference type="ARBA" id="ARBA00023015"/>
    </source>
</evidence>
<keyword evidence="4" id="KW-0804">Transcription</keyword>
<dbReference type="Pfam" id="PF03704">
    <property type="entry name" value="BTAD"/>
    <property type="match status" value="1"/>
</dbReference>
<feature type="modified residue" description="4-aspartylphosphate" evidence="5">
    <location>
        <position position="53"/>
    </location>
</feature>
<proteinExistence type="predicted"/>
<evidence type="ECO:0000313" key="7">
    <source>
        <dbReference type="EMBL" id="MFC4302704.1"/>
    </source>
</evidence>
<dbReference type="InterPro" id="IPR051677">
    <property type="entry name" value="AfsR-DnrI-RedD_regulator"/>
</dbReference>
<dbReference type="InterPro" id="IPR011006">
    <property type="entry name" value="CheY-like_superfamily"/>
</dbReference>
<comment type="caution">
    <text evidence="7">The sequence shown here is derived from an EMBL/GenBank/DDBJ whole genome shotgun (WGS) entry which is preliminary data.</text>
</comment>
<name>A0ABV8S597_9BACL</name>
<evidence type="ECO:0000256" key="1">
    <source>
        <dbReference type="ARBA" id="ARBA00023012"/>
    </source>
</evidence>
<accession>A0ABV8S597</accession>
<protein>
    <submittedName>
        <fullName evidence="7">Response regulator</fullName>
    </submittedName>
</protein>
<evidence type="ECO:0000259" key="6">
    <source>
        <dbReference type="PROSITE" id="PS50110"/>
    </source>
</evidence>
<dbReference type="InterPro" id="IPR005158">
    <property type="entry name" value="BTAD"/>
</dbReference>
<dbReference type="PROSITE" id="PS50110">
    <property type="entry name" value="RESPONSE_REGULATORY"/>
    <property type="match status" value="1"/>
</dbReference>
<dbReference type="InterPro" id="IPR001789">
    <property type="entry name" value="Sig_transdc_resp-reg_receiver"/>
</dbReference>
<dbReference type="PANTHER" id="PTHR35807:SF2">
    <property type="entry name" value="TRANSCRIPTIONAL ACTIVATOR DOMAIN"/>
    <property type="match status" value="1"/>
</dbReference>
<evidence type="ECO:0000256" key="5">
    <source>
        <dbReference type="PROSITE-ProRule" id="PRU00169"/>
    </source>
</evidence>
<organism evidence="7 8">
    <name type="scientific">Cohnella boryungensis</name>
    <dbReference type="NCBI Taxonomy" id="768479"/>
    <lineage>
        <taxon>Bacteria</taxon>
        <taxon>Bacillati</taxon>
        <taxon>Bacillota</taxon>
        <taxon>Bacilli</taxon>
        <taxon>Bacillales</taxon>
        <taxon>Paenibacillaceae</taxon>
        <taxon>Cohnella</taxon>
    </lineage>
</organism>
<gene>
    <name evidence="7" type="ORF">ACFO1S_04515</name>
</gene>
<dbReference type="SUPFAM" id="SSF52172">
    <property type="entry name" value="CheY-like"/>
    <property type="match status" value="1"/>
</dbReference>
<dbReference type="Gene3D" id="1.10.10.10">
    <property type="entry name" value="Winged helix-like DNA-binding domain superfamily/Winged helix DNA-binding domain"/>
    <property type="match status" value="1"/>
</dbReference>
<dbReference type="Gene3D" id="3.40.50.2300">
    <property type="match status" value="1"/>
</dbReference>
<dbReference type="SUPFAM" id="SSF46894">
    <property type="entry name" value="C-terminal effector domain of the bipartite response regulators"/>
    <property type="match status" value="1"/>
</dbReference>
<feature type="domain" description="Response regulatory" evidence="6">
    <location>
        <begin position="2"/>
        <end position="116"/>
    </location>
</feature>
<evidence type="ECO:0000313" key="8">
    <source>
        <dbReference type="Proteomes" id="UP001595755"/>
    </source>
</evidence>
<dbReference type="SMART" id="SM01043">
    <property type="entry name" value="BTAD"/>
    <property type="match status" value="1"/>
</dbReference>
<dbReference type="SMART" id="SM00448">
    <property type="entry name" value="REC"/>
    <property type="match status" value="1"/>
</dbReference>
<dbReference type="Gene3D" id="1.25.40.10">
    <property type="entry name" value="Tetratricopeptide repeat domain"/>
    <property type="match status" value="1"/>
</dbReference>
<dbReference type="PANTHER" id="PTHR35807">
    <property type="entry name" value="TRANSCRIPTIONAL REGULATOR REDD-RELATED"/>
    <property type="match status" value="1"/>
</dbReference>
<keyword evidence="2" id="KW-0805">Transcription regulation</keyword>
<keyword evidence="1" id="KW-0902">Two-component regulatory system</keyword>
<dbReference type="Pfam" id="PF00072">
    <property type="entry name" value="Response_reg"/>
    <property type="match status" value="1"/>
</dbReference>
<evidence type="ECO:0000256" key="3">
    <source>
        <dbReference type="ARBA" id="ARBA00023125"/>
    </source>
</evidence>
<sequence length="372" mass="42996">MRVILVDDEGLALKDLERQLDKIGGIEIVGTFLCASDALERIEELKPDAAFLDIDMPEISGLEAAEQVHRLNGDIQIVFVTAYHEYAIKAFELAALDYILKPVNADRLARTVERLKLTEPSRPTSSEPPMAKVSCFERLTIEYGKSEPFAWRTVRAQELFAYMVYKRNQPVRKDILLELLWPNSEYKKAFTQLYTTVYQIRKSLEAAGLTIRLTNSGSDYYLDLGGNRYDVQEWELAYQALPELTPETADDHVAWLKEYTGDFLAENDYAWAENERQRLRDLWYNHALAISEMWKAAGFRKETLAIYGLMEQRYPFSEEVYFLTMQYHADNGDNGMAGIKYAQLCAMLKEEYDIQPSLAVRQWVESLKKRET</sequence>
<keyword evidence="5" id="KW-0597">Phosphoprotein</keyword>
<reference evidence="8" key="1">
    <citation type="journal article" date="2019" name="Int. J. Syst. Evol. Microbiol.">
        <title>The Global Catalogue of Microorganisms (GCM) 10K type strain sequencing project: providing services to taxonomists for standard genome sequencing and annotation.</title>
        <authorList>
            <consortium name="The Broad Institute Genomics Platform"/>
            <consortium name="The Broad Institute Genome Sequencing Center for Infectious Disease"/>
            <person name="Wu L."/>
            <person name="Ma J."/>
        </authorList>
    </citation>
    <scope>NUCLEOTIDE SEQUENCE [LARGE SCALE GENOMIC DNA]</scope>
    <source>
        <strain evidence="8">CGMCC 4.1641</strain>
    </source>
</reference>
<keyword evidence="8" id="KW-1185">Reference proteome</keyword>
<evidence type="ECO:0000256" key="4">
    <source>
        <dbReference type="ARBA" id="ARBA00023163"/>
    </source>
</evidence>
<dbReference type="RefSeq" id="WP_204603417.1">
    <property type="nucleotide sequence ID" value="NZ_JBHSED010000005.1"/>
</dbReference>
<dbReference type="InterPro" id="IPR016032">
    <property type="entry name" value="Sig_transdc_resp-reg_C-effctor"/>
</dbReference>
<dbReference type="InterPro" id="IPR036388">
    <property type="entry name" value="WH-like_DNA-bd_sf"/>
</dbReference>
<dbReference type="InterPro" id="IPR011990">
    <property type="entry name" value="TPR-like_helical_dom_sf"/>
</dbReference>
<dbReference type="Proteomes" id="UP001595755">
    <property type="component" value="Unassembled WGS sequence"/>
</dbReference>
<keyword evidence="3" id="KW-0238">DNA-binding</keyword>
<dbReference type="EMBL" id="JBHSED010000005">
    <property type="protein sequence ID" value="MFC4302704.1"/>
    <property type="molecule type" value="Genomic_DNA"/>
</dbReference>